<dbReference type="Proteomes" id="UP000317078">
    <property type="component" value="Unassembled WGS sequence"/>
</dbReference>
<proteinExistence type="predicted"/>
<accession>A0A502FIJ6</accession>
<organism evidence="1 2">
    <name type="scientific">Muricoccus nepalensis</name>
    <dbReference type="NCBI Taxonomy" id="1854500"/>
    <lineage>
        <taxon>Bacteria</taxon>
        <taxon>Pseudomonadati</taxon>
        <taxon>Pseudomonadota</taxon>
        <taxon>Alphaproteobacteria</taxon>
        <taxon>Acetobacterales</taxon>
        <taxon>Roseomonadaceae</taxon>
        <taxon>Muricoccus</taxon>
    </lineage>
</organism>
<protein>
    <submittedName>
        <fullName evidence="1">Uncharacterized protein</fullName>
    </submittedName>
</protein>
<reference evidence="1 2" key="1">
    <citation type="journal article" date="2019" name="Environ. Microbiol.">
        <title>Species interactions and distinct microbial communities in high Arctic permafrost affected cryosols are associated with the CH4 and CO2 gas fluxes.</title>
        <authorList>
            <person name="Altshuler I."/>
            <person name="Hamel J."/>
            <person name="Turney S."/>
            <person name="Magnuson E."/>
            <person name="Levesque R."/>
            <person name="Greer C."/>
            <person name="Whyte L.G."/>
        </authorList>
    </citation>
    <scope>NUCLEOTIDE SEQUENCE [LARGE SCALE GENOMIC DNA]</scope>
    <source>
        <strain evidence="1 2">S9.3B</strain>
    </source>
</reference>
<gene>
    <name evidence="1" type="ORF">EAH89_21445</name>
</gene>
<dbReference type="EMBL" id="RCZP01000029">
    <property type="protein sequence ID" value="TPG49278.1"/>
    <property type="molecule type" value="Genomic_DNA"/>
</dbReference>
<keyword evidence="2" id="KW-1185">Reference proteome</keyword>
<evidence type="ECO:0000313" key="2">
    <source>
        <dbReference type="Proteomes" id="UP000317078"/>
    </source>
</evidence>
<evidence type="ECO:0000313" key="1">
    <source>
        <dbReference type="EMBL" id="TPG49278.1"/>
    </source>
</evidence>
<name>A0A502FIJ6_9PROT</name>
<comment type="caution">
    <text evidence="1">The sequence shown here is derived from an EMBL/GenBank/DDBJ whole genome shotgun (WGS) entry which is preliminary data.</text>
</comment>
<dbReference type="AlphaFoldDB" id="A0A502FIJ6"/>
<sequence>MEHAGFYALKRSIVERPMTELRLLPHIGEVTVWHLAKNLGFDVAKPDRHLVRMAHAHGFSDPHTFCAALAQATGERVRVIDLMLWRYAAAGSWKNT</sequence>